<evidence type="ECO:0000256" key="8">
    <source>
        <dbReference type="ARBA" id="ARBA00023015"/>
    </source>
</evidence>
<keyword evidence="6 12" id="KW-0863">Zinc-finger</keyword>
<feature type="compositionally biased region" description="Polar residues" evidence="13">
    <location>
        <begin position="155"/>
        <end position="228"/>
    </location>
</feature>
<feature type="compositionally biased region" description="Polar residues" evidence="13">
    <location>
        <begin position="523"/>
        <end position="540"/>
    </location>
</feature>
<dbReference type="GO" id="GO:0008270">
    <property type="term" value="F:zinc ion binding"/>
    <property type="evidence" value="ECO:0007669"/>
    <property type="project" value="UniProtKB-KW"/>
</dbReference>
<comment type="subcellular location">
    <subcellularLocation>
        <location evidence="2">Nucleus</location>
    </subcellularLocation>
</comment>
<feature type="compositionally biased region" description="Polar residues" evidence="13">
    <location>
        <begin position="246"/>
        <end position="266"/>
    </location>
</feature>
<organism evidence="15 16">
    <name type="scientific">Sordaria macrospora</name>
    <dbReference type="NCBI Taxonomy" id="5147"/>
    <lineage>
        <taxon>Eukaryota</taxon>
        <taxon>Fungi</taxon>
        <taxon>Dikarya</taxon>
        <taxon>Ascomycota</taxon>
        <taxon>Pezizomycotina</taxon>
        <taxon>Sordariomycetes</taxon>
        <taxon>Sordariomycetidae</taxon>
        <taxon>Sordariales</taxon>
        <taxon>Sordariaceae</taxon>
        <taxon>Sordaria</taxon>
    </lineage>
</organism>
<dbReference type="VEuPathDB" id="FungiDB:SMAC_05222"/>
<keyword evidence="8" id="KW-0805">Transcription regulation</keyword>
<comment type="caution">
    <text evidence="15">The sequence shown here is derived from an EMBL/GenBank/DDBJ whole genome shotgun (WGS) entry which is preliminary data.</text>
</comment>
<keyword evidence="7" id="KW-0862">Zinc</keyword>
<proteinExistence type="inferred from homology"/>
<evidence type="ECO:0000256" key="6">
    <source>
        <dbReference type="ARBA" id="ARBA00022771"/>
    </source>
</evidence>
<keyword evidence="5" id="KW-0677">Repeat</keyword>
<feature type="compositionally biased region" description="Low complexity" evidence="13">
    <location>
        <begin position="290"/>
        <end position="321"/>
    </location>
</feature>
<keyword evidence="4" id="KW-0479">Metal-binding</keyword>
<comment type="function">
    <text evidence="1">May be involved in transcriptional regulation.</text>
</comment>
<dbReference type="FunFam" id="3.30.160.60:FF:000100">
    <property type="entry name" value="Zinc finger 45-like"/>
    <property type="match status" value="1"/>
</dbReference>
<dbReference type="Proteomes" id="UP000433876">
    <property type="component" value="Unassembled WGS sequence"/>
</dbReference>
<dbReference type="InterPro" id="IPR013087">
    <property type="entry name" value="Znf_C2H2_type"/>
</dbReference>
<reference evidence="15 16" key="1">
    <citation type="submission" date="2017-07" db="EMBL/GenBank/DDBJ databases">
        <title>Genome sequence of the Sordaria macrospora wild type strain R19027.</title>
        <authorList>
            <person name="Nowrousian M."/>
            <person name="Teichert I."/>
            <person name="Kueck U."/>
        </authorList>
    </citation>
    <scope>NUCLEOTIDE SEQUENCE [LARGE SCALE GENOMIC DNA]</scope>
    <source>
        <strain evidence="15 16">R19027</strain>
        <tissue evidence="15">Mycelium</tissue>
    </source>
</reference>
<evidence type="ECO:0000256" key="12">
    <source>
        <dbReference type="PROSITE-ProRule" id="PRU00042"/>
    </source>
</evidence>
<name>A0A8S8ZUQ7_SORMA</name>
<evidence type="ECO:0000256" key="5">
    <source>
        <dbReference type="ARBA" id="ARBA00022737"/>
    </source>
</evidence>
<evidence type="ECO:0000256" key="3">
    <source>
        <dbReference type="ARBA" id="ARBA00006991"/>
    </source>
</evidence>
<protein>
    <recommendedName>
        <fullName evidence="14">C2H2-type domain-containing protein</fullName>
    </recommendedName>
</protein>
<feature type="compositionally biased region" description="Polar residues" evidence="13">
    <location>
        <begin position="326"/>
        <end position="345"/>
    </location>
</feature>
<evidence type="ECO:0000313" key="16">
    <source>
        <dbReference type="Proteomes" id="UP000433876"/>
    </source>
</evidence>
<dbReference type="FunFam" id="3.30.160.60:FF:000771">
    <property type="entry name" value="zinc finger protein 648"/>
    <property type="match status" value="1"/>
</dbReference>
<dbReference type="SMART" id="SM00355">
    <property type="entry name" value="ZnF_C2H2"/>
    <property type="match status" value="2"/>
</dbReference>
<evidence type="ECO:0000256" key="7">
    <source>
        <dbReference type="ARBA" id="ARBA00022833"/>
    </source>
</evidence>
<evidence type="ECO:0000256" key="1">
    <source>
        <dbReference type="ARBA" id="ARBA00003767"/>
    </source>
</evidence>
<dbReference type="PANTHER" id="PTHR24399:SF70">
    <property type="entry name" value="C2H2-TYPE DOMAIN-CONTAINING PROTEIN"/>
    <property type="match status" value="1"/>
</dbReference>
<feature type="compositionally biased region" description="Low complexity" evidence="13">
    <location>
        <begin position="346"/>
        <end position="366"/>
    </location>
</feature>
<evidence type="ECO:0000259" key="14">
    <source>
        <dbReference type="PROSITE" id="PS50157"/>
    </source>
</evidence>
<evidence type="ECO:0000256" key="10">
    <source>
        <dbReference type="ARBA" id="ARBA00023163"/>
    </source>
</evidence>
<feature type="compositionally biased region" description="Polar residues" evidence="13">
    <location>
        <begin position="492"/>
        <end position="511"/>
    </location>
</feature>
<dbReference type="GO" id="GO:0005654">
    <property type="term" value="C:nucleoplasm"/>
    <property type="evidence" value="ECO:0007669"/>
    <property type="project" value="TreeGrafter"/>
</dbReference>
<feature type="compositionally biased region" description="Low complexity" evidence="13">
    <location>
        <begin position="132"/>
        <end position="150"/>
    </location>
</feature>
<accession>A0A8S8ZUQ7</accession>
<evidence type="ECO:0000256" key="2">
    <source>
        <dbReference type="ARBA" id="ARBA00004123"/>
    </source>
</evidence>
<evidence type="ECO:0000256" key="13">
    <source>
        <dbReference type="SAM" id="MobiDB-lite"/>
    </source>
</evidence>
<dbReference type="EMBL" id="NMPR01000050">
    <property type="protein sequence ID" value="KAA8632690.1"/>
    <property type="molecule type" value="Genomic_DNA"/>
</dbReference>
<dbReference type="InterPro" id="IPR036236">
    <property type="entry name" value="Znf_C2H2_sf"/>
</dbReference>
<dbReference type="Gene3D" id="3.30.160.60">
    <property type="entry name" value="Classic Zinc Finger"/>
    <property type="match status" value="2"/>
</dbReference>
<keyword evidence="9" id="KW-0238">DNA-binding</keyword>
<feature type="region of interest" description="Disordered" evidence="13">
    <location>
        <begin position="1"/>
        <end position="24"/>
    </location>
</feature>
<dbReference type="GO" id="GO:0001227">
    <property type="term" value="F:DNA-binding transcription repressor activity, RNA polymerase II-specific"/>
    <property type="evidence" value="ECO:0007669"/>
    <property type="project" value="TreeGrafter"/>
</dbReference>
<evidence type="ECO:0000313" key="15">
    <source>
        <dbReference type="EMBL" id="KAA8632690.1"/>
    </source>
</evidence>
<feature type="region of interest" description="Disordered" evidence="13">
    <location>
        <begin position="70"/>
        <end position="102"/>
    </location>
</feature>
<keyword evidence="11" id="KW-0539">Nucleus</keyword>
<evidence type="ECO:0000256" key="11">
    <source>
        <dbReference type="ARBA" id="ARBA00023242"/>
    </source>
</evidence>
<feature type="region of interest" description="Disordered" evidence="13">
    <location>
        <begin position="488"/>
        <end position="558"/>
    </location>
</feature>
<dbReference type="AlphaFoldDB" id="A0A8S8ZUQ7"/>
<dbReference type="Pfam" id="PF00096">
    <property type="entry name" value="zf-C2H2"/>
    <property type="match status" value="2"/>
</dbReference>
<feature type="domain" description="C2H2-type" evidence="14">
    <location>
        <begin position="464"/>
        <end position="492"/>
    </location>
</feature>
<gene>
    <name evidence="15" type="ORF">SMACR_05222</name>
</gene>
<evidence type="ECO:0000256" key="4">
    <source>
        <dbReference type="ARBA" id="ARBA00022723"/>
    </source>
</evidence>
<dbReference type="PROSITE" id="PS50157">
    <property type="entry name" value="ZINC_FINGER_C2H2_2"/>
    <property type="match status" value="2"/>
</dbReference>
<feature type="region of interest" description="Disordered" evidence="13">
    <location>
        <begin position="132"/>
        <end position="392"/>
    </location>
</feature>
<dbReference type="PROSITE" id="PS00028">
    <property type="entry name" value="ZINC_FINGER_C2H2_1"/>
    <property type="match status" value="1"/>
</dbReference>
<feature type="compositionally biased region" description="Gly residues" evidence="13">
    <location>
        <begin position="512"/>
        <end position="521"/>
    </location>
</feature>
<comment type="similarity">
    <text evidence="3">Belongs to the krueppel C2H2-type zinc-finger protein family.</text>
</comment>
<dbReference type="PANTHER" id="PTHR24399">
    <property type="entry name" value="ZINC FINGER AND BTB DOMAIN-CONTAINING"/>
    <property type="match status" value="1"/>
</dbReference>
<sequence>MGIMTDHQATLAHPESFSSRTRKVTTSLPPFTLPALDIPSTRNPYRAFPVLGSPSDSAFGDHNRQRWTTTAPKAAGLTSPSPYPPPLTHSIPQPSTNSQTTISITTTTNNSNLTTTSGSEIAAEGLNLSSGINSSGSQSSQQHYYSNQHIGSWPTPGSSSQSAYTYLSPDSNPGSGSLTQTSYTHRPQATFGSIPSSVTNYSGGRTTSTPTNAETVPASSSYQEQHSFPTSVGSSGGPLGSSHPSQASGLAQPMLSSQNPAVTQPPTAGHGSSLPSLDFGNFRASTSQNSYYPSATQQQPQSSTQSSYYPSPSTPQQGSYPGFQGTAPSHISPTGYSPSTSQGNTSRGLGSISSSGSSGSGLQYGSRPQQYGLQSHHHYSLNGHGPVMSNMHQPGAPLAMVGMSSIHYGTHHPMTQYHRYGASHEQLGPRQGDRPYKCDQCTQGFNRNHDLKRHKRIHLATKPYPCGNCEKSFSRKDALKRHRLVKGCGKNDQVNGKNDQTNGKNDQTNGNNAGGKPGGMTGLDNNTRPPGDYSLSSRTSPMERFDESDDAAVSRLAV</sequence>
<keyword evidence="10" id="KW-0804">Transcription</keyword>
<evidence type="ECO:0000256" key="9">
    <source>
        <dbReference type="ARBA" id="ARBA00023125"/>
    </source>
</evidence>
<dbReference type="GO" id="GO:0000978">
    <property type="term" value="F:RNA polymerase II cis-regulatory region sequence-specific DNA binding"/>
    <property type="evidence" value="ECO:0007669"/>
    <property type="project" value="TreeGrafter"/>
</dbReference>
<feature type="domain" description="C2H2-type" evidence="14">
    <location>
        <begin position="436"/>
        <end position="463"/>
    </location>
</feature>
<dbReference type="SUPFAM" id="SSF57667">
    <property type="entry name" value="beta-beta-alpha zinc fingers"/>
    <property type="match status" value="1"/>
</dbReference>